<evidence type="ECO:0000313" key="2">
    <source>
        <dbReference type="Proteomes" id="UP000095085"/>
    </source>
</evidence>
<accession>A0A1E4RT84</accession>
<keyword evidence="2" id="KW-1185">Reference proteome</keyword>
<proteinExistence type="predicted"/>
<gene>
    <name evidence="1" type="ORF">HYPBUDRAFT_151787</name>
</gene>
<reference evidence="2" key="1">
    <citation type="submission" date="2016-05" db="EMBL/GenBank/DDBJ databases">
        <title>Comparative genomics of biotechnologically important yeasts.</title>
        <authorList>
            <consortium name="DOE Joint Genome Institute"/>
            <person name="Riley R."/>
            <person name="Haridas S."/>
            <person name="Wolfe K.H."/>
            <person name="Lopes M.R."/>
            <person name="Hittinger C.T."/>
            <person name="Goker M."/>
            <person name="Salamov A."/>
            <person name="Wisecaver J."/>
            <person name="Long T.M."/>
            <person name="Aerts A.L."/>
            <person name="Barry K."/>
            <person name="Choi C."/>
            <person name="Clum A."/>
            <person name="Coughlan A.Y."/>
            <person name="Deshpande S."/>
            <person name="Douglass A.P."/>
            <person name="Hanson S.J."/>
            <person name="Klenk H.-P."/>
            <person name="Labutti K."/>
            <person name="Lapidus A."/>
            <person name="Lindquist E."/>
            <person name="Lipzen A."/>
            <person name="Meier-Kolthoff J.P."/>
            <person name="Ohm R.A."/>
            <person name="Otillar R.P."/>
            <person name="Pangilinan J."/>
            <person name="Peng Y."/>
            <person name="Rokas A."/>
            <person name="Rosa C.A."/>
            <person name="Scheuner C."/>
            <person name="Sibirny A.A."/>
            <person name="Slot J.C."/>
            <person name="Stielow J.B."/>
            <person name="Sun H."/>
            <person name="Kurtzman C.P."/>
            <person name="Blackwell M."/>
            <person name="Grigoriev I.V."/>
            <person name="Jeffries T.W."/>
        </authorList>
    </citation>
    <scope>NUCLEOTIDE SEQUENCE [LARGE SCALE GENOMIC DNA]</scope>
    <source>
        <strain evidence="2">NRRL Y-1933</strain>
    </source>
</reference>
<sequence>MEKKKKLMPASTRIRTMDRLMTLDNKVIQVRCLTNLAIEACFMPKSNSALSGVWVFWE</sequence>
<name>A0A1E4RT84_9ASCO</name>
<evidence type="ECO:0000313" key="1">
    <source>
        <dbReference type="EMBL" id="ODV70483.1"/>
    </source>
</evidence>
<organism evidence="1 2">
    <name type="scientific">Hyphopichia burtonii NRRL Y-1933</name>
    <dbReference type="NCBI Taxonomy" id="984485"/>
    <lineage>
        <taxon>Eukaryota</taxon>
        <taxon>Fungi</taxon>
        <taxon>Dikarya</taxon>
        <taxon>Ascomycota</taxon>
        <taxon>Saccharomycotina</taxon>
        <taxon>Pichiomycetes</taxon>
        <taxon>Debaryomycetaceae</taxon>
        <taxon>Hyphopichia</taxon>
    </lineage>
</organism>
<dbReference type="EMBL" id="KV454538">
    <property type="protein sequence ID" value="ODV70483.1"/>
    <property type="molecule type" value="Genomic_DNA"/>
</dbReference>
<dbReference type="Proteomes" id="UP000095085">
    <property type="component" value="Unassembled WGS sequence"/>
</dbReference>
<dbReference type="GeneID" id="30995233"/>
<dbReference type="RefSeq" id="XP_020079550.1">
    <property type="nucleotide sequence ID" value="XM_020220683.1"/>
</dbReference>
<dbReference type="AlphaFoldDB" id="A0A1E4RT84"/>
<protein>
    <submittedName>
        <fullName evidence="1">Uncharacterized protein</fullName>
    </submittedName>
</protein>